<feature type="compositionally biased region" description="Basic and acidic residues" evidence="1">
    <location>
        <begin position="199"/>
        <end position="208"/>
    </location>
</feature>
<name>A0ABD0M4V7_9CAEN</name>
<evidence type="ECO:0000256" key="1">
    <source>
        <dbReference type="SAM" id="MobiDB-lite"/>
    </source>
</evidence>
<evidence type="ECO:0000313" key="2">
    <source>
        <dbReference type="EMBL" id="KAK7506313.1"/>
    </source>
</evidence>
<dbReference type="EMBL" id="JACVVK020000007">
    <property type="protein sequence ID" value="KAK7506313.1"/>
    <property type="molecule type" value="Genomic_DNA"/>
</dbReference>
<gene>
    <name evidence="2" type="ORF">BaRGS_00002425</name>
</gene>
<dbReference type="AlphaFoldDB" id="A0ABD0M4V7"/>
<reference evidence="2 3" key="1">
    <citation type="journal article" date="2023" name="Sci. Data">
        <title>Genome assembly of the Korean intertidal mud-creeper Batillaria attramentaria.</title>
        <authorList>
            <person name="Patra A.K."/>
            <person name="Ho P.T."/>
            <person name="Jun S."/>
            <person name="Lee S.J."/>
            <person name="Kim Y."/>
            <person name="Won Y.J."/>
        </authorList>
    </citation>
    <scope>NUCLEOTIDE SEQUENCE [LARGE SCALE GENOMIC DNA]</scope>
    <source>
        <strain evidence="2">Wonlab-2016</strain>
    </source>
</reference>
<organism evidence="2 3">
    <name type="scientific">Batillaria attramentaria</name>
    <dbReference type="NCBI Taxonomy" id="370345"/>
    <lineage>
        <taxon>Eukaryota</taxon>
        <taxon>Metazoa</taxon>
        <taxon>Spiralia</taxon>
        <taxon>Lophotrochozoa</taxon>
        <taxon>Mollusca</taxon>
        <taxon>Gastropoda</taxon>
        <taxon>Caenogastropoda</taxon>
        <taxon>Sorbeoconcha</taxon>
        <taxon>Cerithioidea</taxon>
        <taxon>Batillariidae</taxon>
        <taxon>Batillaria</taxon>
    </lineage>
</organism>
<comment type="caution">
    <text evidence="2">The sequence shown here is derived from an EMBL/GenBank/DDBJ whole genome shotgun (WGS) entry which is preliminary data.</text>
</comment>
<feature type="non-terminal residue" evidence="2">
    <location>
        <position position="376"/>
    </location>
</feature>
<sequence length="376" mass="41349">MQKFILEACQKKTTARLLVAAPQKTGKFVSGSLVEGQVSSQNGILSTVCRQQGIRLGRWMVNIVPSLAAVLDIRRKLGFEGIGETQLLVCCDNGMMRCMLAVCGSLELDDRDVALRIWSSYSLMPGKSTWPGSRFQRQIDSPHAVSHIFPPTPAEAEMIMTQISKSLLHPTPLQRPWSPVVCSSTTASNSEDTAQPDSKNLKGDRTRDPNTLGAFTSSCCGTLQLVLHGLPSSHDESTSDAVLKKKWFTADAISGNSKRAISVTRFRQPTLREREVGYKLGGAATRMYLIARAESGDVSFSAAWWENKGKQVYAGRLARYSLDEWMGPGLEIPDVAAEYQLAAALLFAGFFDARIGSYINNPRPPTVKRICLEKRF</sequence>
<feature type="compositionally biased region" description="Polar residues" evidence="1">
    <location>
        <begin position="181"/>
        <end position="198"/>
    </location>
</feature>
<dbReference type="Proteomes" id="UP001519460">
    <property type="component" value="Unassembled WGS sequence"/>
</dbReference>
<protein>
    <submittedName>
        <fullName evidence="2">Uncharacterized protein</fullName>
    </submittedName>
</protein>
<proteinExistence type="predicted"/>
<accession>A0ABD0M4V7</accession>
<evidence type="ECO:0000313" key="3">
    <source>
        <dbReference type="Proteomes" id="UP001519460"/>
    </source>
</evidence>
<keyword evidence="3" id="KW-1185">Reference proteome</keyword>
<feature type="region of interest" description="Disordered" evidence="1">
    <location>
        <begin position="179"/>
        <end position="208"/>
    </location>
</feature>